<dbReference type="NCBIfam" id="NF003243">
    <property type="entry name" value="PRK04201.1"/>
    <property type="match status" value="1"/>
</dbReference>
<keyword evidence="4 5" id="KW-0472">Membrane</keyword>
<dbReference type="GeneID" id="4462462"/>
<feature type="transmembrane region" description="Helical" evidence="5">
    <location>
        <begin position="197"/>
        <end position="218"/>
    </location>
</feature>
<dbReference type="STRING" id="349307.Mthe_0568"/>
<feature type="transmembrane region" description="Helical" evidence="5">
    <location>
        <begin position="36"/>
        <end position="58"/>
    </location>
</feature>
<evidence type="ECO:0000313" key="6">
    <source>
        <dbReference type="EMBL" id="ABK14359.1"/>
    </source>
</evidence>
<feature type="transmembrane region" description="Helical" evidence="5">
    <location>
        <begin position="230"/>
        <end position="249"/>
    </location>
</feature>
<sequence length="252" mass="26692">MSENLAAALLLTLLAGSATGIGSLISYIVPRPDMRYLSLSLGFASGVMIYVAFVDLFCGSREVAGLAYSNLFFITGVLLMYILDHAVPHIHINGQADAHCSTLYRSSIMSAIGIAIHNLPEGMAVALVSLSDIHLGVPIALAIAIHNIPEGIACSVPFYCATNKRGRSCLISFAAGMTEPLGAVLALLLLYPFLNQWILSAALALVSGIMVFICIDELIPIANRYGSEHLTNLGIIAGFAVMMIGLVLMEVP</sequence>
<dbReference type="PANTHER" id="PTHR11040">
    <property type="entry name" value="ZINC/IRON TRANSPORTER"/>
    <property type="match status" value="1"/>
</dbReference>
<keyword evidence="3 5" id="KW-1133">Transmembrane helix</keyword>
<feature type="transmembrane region" description="Helical" evidence="5">
    <location>
        <begin position="65"/>
        <end position="83"/>
    </location>
</feature>
<dbReference type="PANTHER" id="PTHR11040:SF205">
    <property type="entry name" value="ZINC TRANSPORTER ZUPT"/>
    <property type="match status" value="1"/>
</dbReference>
<dbReference type="GO" id="GO:0016020">
    <property type="term" value="C:membrane"/>
    <property type="evidence" value="ECO:0007669"/>
    <property type="project" value="UniProtKB-SubCell"/>
</dbReference>
<comment type="subcellular location">
    <subcellularLocation>
        <location evidence="1">Membrane</location>
        <topology evidence="1">Multi-pass membrane protein</topology>
    </subcellularLocation>
</comment>
<dbReference type="Pfam" id="PF02535">
    <property type="entry name" value="Zip"/>
    <property type="match status" value="1"/>
</dbReference>
<dbReference type="HOGENOM" id="CLU_015114_1_3_2"/>
<protein>
    <submittedName>
        <fullName evidence="6">Zinc/iron permease</fullName>
    </submittedName>
</protein>
<evidence type="ECO:0000256" key="4">
    <source>
        <dbReference type="ARBA" id="ARBA00023136"/>
    </source>
</evidence>
<organism evidence="6 7">
    <name type="scientific">Methanothrix thermoacetophila (strain DSM 6194 / JCM 14653 / NBRC 101360 / PT)</name>
    <name type="common">Methanosaeta thermophila</name>
    <dbReference type="NCBI Taxonomy" id="349307"/>
    <lineage>
        <taxon>Archaea</taxon>
        <taxon>Methanobacteriati</taxon>
        <taxon>Methanobacteriota</taxon>
        <taxon>Stenosarchaea group</taxon>
        <taxon>Methanomicrobia</taxon>
        <taxon>Methanotrichales</taxon>
        <taxon>Methanotrichaceae</taxon>
        <taxon>Methanothrix</taxon>
    </lineage>
</organism>
<evidence type="ECO:0000256" key="2">
    <source>
        <dbReference type="ARBA" id="ARBA00022692"/>
    </source>
</evidence>
<reference evidence="6 7" key="1">
    <citation type="submission" date="2006-10" db="EMBL/GenBank/DDBJ databases">
        <title>Complete sequence of Methanosaeta thermophila PT.</title>
        <authorList>
            <consortium name="US DOE Joint Genome Institute"/>
            <person name="Copeland A."/>
            <person name="Lucas S."/>
            <person name="Lapidus A."/>
            <person name="Barry K."/>
            <person name="Detter J.C."/>
            <person name="Glavina del Rio T."/>
            <person name="Hammon N."/>
            <person name="Israni S."/>
            <person name="Pitluck S."/>
            <person name="Chain P."/>
            <person name="Malfatti S."/>
            <person name="Shin M."/>
            <person name="Vergez L."/>
            <person name="Schmutz J."/>
            <person name="Larimer F."/>
            <person name="Land M."/>
            <person name="Hauser L."/>
            <person name="Kyrpides N."/>
            <person name="Kim E."/>
            <person name="Smith K.S."/>
            <person name="Ingram-Smith C."/>
            <person name="Richardson P."/>
        </authorList>
    </citation>
    <scope>NUCLEOTIDE SEQUENCE [LARGE SCALE GENOMIC DNA]</scope>
    <source>
        <strain evidence="7">DSM 6194 / JCM 14653 / NBRC 101360 / PT</strain>
    </source>
</reference>
<dbReference type="GO" id="GO:0005385">
    <property type="term" value="F:zinc ion transmembrane transporter activity"/>
    <property type="evidence" value="ECO:0007669"/>
    <property type="project" value="TreeGrafter"/>
</dbReference>
<keyword evidence="2 5" id="KW-0812">Transmembrane</keyword>
<evidence type="ECO:0000256" key="3">
    <source>
        <dbReference type="ARBA" id="ARBA00022989"/>
    </source>
</evidence>
<evidence type="ECO:0000256" key="1">
    <source>
        <dbReference type="ARBA" id="ARBA00004141"/>
    </source>
</evidence>
<dbReference type="Proteomes" id="UP000000674">
    <property type="component" value="Chromosome"/>
</dbReference>
<gene>
    <name evidence="6" type="ordered locus">Mthe_0568</name>
</gene>
<dbReference type="AlphaFoldDB" id="A0B6N5"/>
<accession>A0B6N5</accession>
<evidence type="ECO:0000313" key="7">
    <source>
        <dbReference type="Proteomes" id="UP000000674"/>
    </source>
</evidence>
<dbReference type="OrthoDB" id="11839at2157"/>
<name>A0B6N5_METTP</name>
<keyword evidence="7" id="KW-1185">Reference proteome</keyword>
<dbReference type="InterPro" id="IPR003689">
    <property type="entry name" value="ZIP"/>
</dbReference>
<dbReference type="KEGG" id="mtp:Mthe_0568"/>
<feature type="transmembrane region" description="Helical" evidence="5">
    <location>
        <begin position="169"/>
        <end position="191"/>
    </location>
</feature>
<dbReference type="RefSeq" id="WP_011695756.1">
    <property type="nucleotide sequence ID" value="NC_008553.1"/>
</dbReference>
<dbReference type="EMBL" id="CP000477">
    <property type="protein sequence ID" value="ABK14359.1"/>
    <property type="molecule type" value="Genomic_DNA"/>
</dbReference>
<evidence type="ECO:0000256" key="5">
    <source>
        <dbReference type="SAM" id="Phobius"/>
    </source>
</evidence>
<proteinExistence type="predicted"/>